<keyword evidence="3" id="KW-1185">Reference proteome</keyword>
<organism evidence="2 3">
    <name type="scientific">Coniochaeta pulveracea</name>
    <dbReference type="NCBI Taxonomy" id="177199"/>
    <lineage>
        <taxon>Eukaryota</taxon>
        <taxon>Fungi</taxon>
        <taxon>Dikarya</taxon>
        <taxon>Ascomycota</taxon>
        <taxon>Pezizomycotina</taxon>
        <taxon>Sordariomycetes</taxon>
        <taxon>Sordariomycetidae</taxon>
        <taxon>Coniochaetales</taxon>
        <taxon>Coniochaetaceae</taxon>
        <taxon>Coniochaeta</taxon>
    </lineage>
</organism>
<evidence type="ECO:0000313" key="2">
    <source>
        <dbReference type="EMBL" id="RKU41066.1"/>
    </source>
</evidence>
<gene>
    <name evidence="2" type="ORF">DL546_002573</name>
</gene>
<accession>A0A420XZK9</accession>
<sequence length="378" mass="41530">MSDDSDGSGRGGSATGPSSSFPSYEERQQQELANGSEHKTNISPDARRIRWALNGPLETSISVVQCGRVFDPEEVPEPYYLGDKEDHEGGPACWHSISRSPLSEPRVSSVKVVVDPLDEWDRFWMDVHEGHTDPDATYDPAEVLYEPLPPAERDANLEDKKLLRCCGEDRPLGKESDLIVRGTGEGGFVTIHDFLSVVHPYLLSRRDEILEAMELDGGRSGKRPFERETKLMVMWLNPGYLDIQTEYEWMRSSKAFSKVKAPPLPPPQLTILPSPSLDTSASALMTPDLLNPRQQKKRGAGGRNIVPVSGYVNVGGAPEGHAQAPRTGLFEAAMEQVRKAEIERIANGGDPDSAPKRVQRLLTDQASRGGGATRQPPS</sequence>
<evidence type="ECO:0000256" key="1">
    <source>
        <dbReference type="SAM" id="MobiDB-lite"/>
    </source>
</evidence>
<name>A0A420XZK9_9PEZI</name>
<feature type="region of interest" description="Disordered" evidence="1">
    <location>
        <begin position="1"/>
        <end position="44"/>
    </location>
</feature>
<reference evidence="2 3" key="1">
    <citation type="submission" date="2018-08" db="EMBL/GenBank/DDBJ databases">
        <title>Draft genome of the lignicolous fungus Coniochaeta pulveracea.</title>
        <authorList>
            <person name="Borstlap C.J."/>
            <person name="De Witt R.N."/>
            <person name="Botha A."/>
            <person name="Volschenk H."/>
        </authorList>
    </citation>
    <scope>NUCLEOTIDE SEQUENCE [LARGE SCALE GENOMIC DNA]</scope>
    <source>
        <strain evidence="2 3">CAB683</strain>
    </source>
</reference>
<dbReference type="EMBL" id="QVQW01000083">
    <property type="protein sequence ID" value="RKU41066.1"/>
    <property type="molecule type" value="Genomic_DNA"/>
</dbReference>
<proteinExistence type="predicted"/>
<dbReference type="AlphaFoldDB" id="A0A420XZK9"/>
<dbReference type="Proteomes" id="UP000275385">
    <property type="component" value="Unassembled WGS sequence"/>
</dbReference>
<evidence type="ECO:0000313" key="3">
    <source>
        <dbReference type="Proteomes" id="UP000275385"/>
    </source>
</evidence>
<protein>
    <submittedName>
        <fullName evidence="2">Uncharacterized protein</fullName>
    </submittedName>
</protein>
<dbReference type="OrthoDB" id="3944545at2759"/>
<comment type="caution">
    <text evidence="2">The sequence shown here is derived from an EMBL/GenBank/DDBJ whole genome shotgun (WGS) entry which is preliminary data.</text>
</comment>